<evidence type="ECO:0000313" key="4">
    <source>
        <dbReference type="Proteomes" id="UP001594351"/>
    </source>
</evidence>
<reference evidence="3 4" key="1">
    <citation type="submission" date="2024-09" db="EMBL/GenBank/DDBJ databases">
        <title>Laminarin stimulates single cell rates of sulfate reduction while oxygen inhibits transcriptomic activity in coastal marine sediment.</title>
        <authorList>
            <person name="Lindsay M."/>
            <person name="Orcutt B."/>
            <person name="Emerson D."/>
            <person name="Stepanauskas R."/>
            <person name="D'Angelo T."/>
        </authorList>
    </citation>
    <scope>NUCLEOTIDE SEQUENCE [LARGE SCALE GENOMIC DNA]</scope>
    <source>
        <strain evidence="3">SAG AM-311-K15</strain>
    </source>
</reference>
<feature type="signal peptide" evidence="2">
    <location>
        <begin position="1"/>
        <end position="21"/>
    </location>
</feature>
<organism evidence="3 4">
    <name type="scientific">candidate division CSSED10-310 bacterium</name>
    <dbReference type="NCBI Taxonomy" id="2855610"/>
    <lineage>
        <taxon>Bacteria</taxon>
        <taxon>Bacteria division CSSED10-310</taxon>
    </lineage>
</organism>
<dbReference type="InterPro" id="IPR013784">
    <property type="entry name" value="Carb-bd-like_fold"/>
</dbReference>
<name>A0ABV6YYH9_UNCC1</name>
<dbReference type="Gene3D" id="2.60.40.1080">
    <property type="match status" value="1"/>
</dbReference>
<sequence length="342" mass="36268">MKRLLYVIPFLVLMVSVTVLFTCTGDDDDDDVATPTSTPAEATPTSTPASPTPTPTPVYLDAGVLAYIPVTGKQASKLAHDTPGMVVWNNNDGMDANDVGSFGSGYGPAVGAYIKICTIAEGMTNTWGHYSFQGLPPGMYMITVTLEGYVGVQQLTVIDDPNNAGNSGTTYDNFGITPYDVTVSMAYPYSQLTAYYYDPTSNSYNTVEYSAVNWTVADPTIVQMDQETGILEGIAPGDTMVTGTWGGNSAYATVLITEHIGGLKGLVTLDGQPVEGAQITFNQVPHCVETGSDGLYQVPGLSATNLDVRASYSDPNGNYGTGANVTIPPNEYALLDLIMNEY</sequence>
<dbReference type="SUPFAM" id="SSF49452">
    <property type="entry name" value="Starch-binding domain-like"/>
    <property type="match status" value="1"/>
</dbReference>
<feature type="region of interest" description="Disordered" evidence="1">
    <location>
        <begin position="28"/>
        <end position="54"/>
    </location>
</feature>
<dbReference type="SUPFAM" id="SSF49478">
    <property type="entry name" value="Cna protein B-type domain"/>
    <property type="match status" value="1"/>
</dbReference>
<dbReference type="EMBL" id="JBHPBY010000171">
    <property type="protein sequence ID" value="MFC1851261.1"/>
    <property type="molecule type" value="Genomic_DNA"/>
</dbReference>
<feature type="compositionally biased region" description="Low complexity" evidence="1">
    <location>
        <begin position="33"/>
        <end position="49"/>
    </location>
</feature>
<gene>
    <name evidence="3" type="ORF">ACFL27_13780</name>
</gene>
<evidence type="ECO:0000256" key="2">
    <source>
        <dbReference type="SAM" id="SignalP"/>
    </source>
</evidence>
<accession>A0ABV6YYH9</accession>
<keyword evidence="4" id="KW-1185">Reference proteome</keyword>
<proteinExistence type="predicted"/>
<dbReference type="Gene3D" id="2.60.40.1120">
    <property type="entry name" value="Carboxypeptidase-like, regulatory domain"/>
    <property type="match status" value="1"/>
</dbReference>
<evidence type="ECO:0000313" key="3">
    <source>
        <dbReference type="EMBL" id="MFC1851261.1"/>
    </source>
</evidence>
<evidence type="ECO:0000256" key="1">
    <source>
        <dbReference type="SAM" id="MobiDB-lite"/>
    </source>
</evidence>
<protein>
    <recommendedName>
        <fullName evidence="5">BIG2 domain-containing protein</fullName>
    </recommendedName>
</protein>
<keyword evidence="2" id="KW-0732">Signal</keyword>
<feature type="chain" id="PRO_5045179904" description="BIG2 domain-containing protein" evidence="2">
    <location>
        <begin position="22"/>
        <end position="342"/>
    </location>
</feature>
<evidence type="ECO:0008006" key="5">
    <source>
        <dbReference type="Google" id="ProtNLM"/>
    </source>
</evidence>
<comment type="caution">
    <text evidence="3">The sequence shown here is derived from an EMBL/GenBank/DDBJ whole genome shotgun (WGS) entry which is preliminary data.</text>
</comment>
<dbReference type="Proteomes" id="UP001594351">
    <property type="component" value="Unassembled WGS sequence"/>
</dbReference>